<name>A0ACB7C939_9ASCO</name>
<sequence length="87" mass="10049">MVSNPSSPCSIHSESHLLDSLDESINEDSFTSSLYEDRSLHEVSEHPMCLNEVKELQGRRFTAEEYIQEIRKIEEGFYFDKFSSSKA</sequence>
<proteinExistence type="predicted"/>
<keyword evidence="2" id="KW-1185">Reference proteome</keyword>
<evidence type="ECO:0000313" key="1">
    <source>
        <dbReference type="EMBL" id="KAG4303950.1"/>
    </source>
</evidence>
<protein>
    <submittedName>
        <fullName evidence="1">Uncharacterized protein</fullName>
    </submittedName>
</protein>
<comment type="caution">
    <text evidence="1">The sequence shown here is derived from an EMBL/GenBank/DDBJ whole genome shotgun (WGS) entry which is preliminary data.</text>
</comment>
<reference evidence="1 2" key="1">
    <citation type="journal article" date="2021" name="Commun. Biol.">
        <title>Genomic insights into the host specific adaptation of the Pneumocystis genus.</title>
        <authorList>
            <person name="Cisse O.H."/>
            <person name="Ma L."/>
            <person name="Dekker J.P."/>
            <person name="Khil P.P."/>
            <person name="Youn J.-H."/>
            <person name="Brenchley J.M."/>
            <person name="Blair R."/>
            <person name="Pahar B."/>
            <person name="Chabe M."/>
            <person name="Van Rompay K.K.A."/>
            <person name="Keesler R."/>
            <person name="Sukura A."/>
            <person name="Hirsch V."/>
            <person name="Kutty G."/>
            <person name="Liu Y."/>
            <person name="Peng L."/>
            <person name="Chen J."/>
            <person name="Song J."/>
            <person name="Weissenbacher-Lang C."/>
            <person name="Xu J."/>
            <person name="Upham N.S."/>
            <person name="Stajich J.E."/>
            <person name="Cuomo C.A."/>
            <person name="Cushion M.T."/>
            <person name="Kovacs J.A."/>
        </authorList>
    </citation>
    <scope>NUCLEOTIDE SEQUENCE [LARGE SCALE GENOMIC DNA]</scope>
    <source>
        <strain evidence="1 2">RABM</strain>
    </source>
</reference>
<dbReference type="Proteomes" id="UP000768646">
    <property type="component" value="Unassembled WGS sequence"/>
</dbReference>
<accession>A0ACB7C939</accession>
<evidence type="ECO:0000313" key="2">
    <source>
        <dbReference type="Proteomes" id="UP000768646"/>
    </source>
</evidence>
<organism evidence="1 2">
    <name type="scientific">Pneumocystis oryctolagi</name>
    <dbReference type="NCBI Taxonomy" id="42067"/>
    <lineage>
        <taxon>Eukaryota</taxon>
        <taxon>Fungi</taxon>
        <taxon>Dikarya</taxon>
        <taxon>Ascomycota</taxon>
        <taxon>Taphrinomycotina</taxon>
        <taxon>Pneumocystomycetes</taxon>
        <taxon>Pneumocystaceae</taxon>
        <taxon>Pneumocystis</taxon>
    </lineage>
</organism>
<gene>
    <name evidence="1" type="ORF">PORY_002603</name>
</gene>
<dbReference type="EMBL" id="JABTEG010000013">
    <property type="protein sequence ID" value="KAG4303950.1"/>
    <property type="molecule type" value="Genomic_DNA"/>
</dbReference>